<organism evidence="1 2">
    <name type="scientific">Solidesulfovibrio magneticus str. Maddingley MBC34</name>
    <dbReference type="NCBI Taxonomy" id="1206767"/>
    <lineage>
        <taxon>Bacteria</taxon>
        <taxon>Pseudomonadati</taxon>
        <taxon>Thermodesulfobacteriota</taxon>
        <taxon>Desulfovibrionia</taxon>
        <taxon>Desulfovibrionales</taxon>
        <taxon>Desulfovibrionaceae</taxon>
        <taxon>Solidesulfovibrio</taxon>
    </lineage>
</organism>
<comment type="caution">
    <text evidence="1">The sequence shown here is derived from an EMBL/GenBank/DDBJ whole genome shotgun (WGS) entry which is preliminary data.</text>
</comment>
<evidence type="ECO:0000313" key="1">
    <source>
        <dbReference type="EMBL" id="EKO38897.1"/>
    </source>
</evidence>
<accession>K6FJZ8</accession>
<protein>
    <submittedName>
        <fullName evidence="1">Uncharacterized protein</fullName>
    </submittedName>
</protein>
<name>K6FJZ8_9BACT</name>
<sequence>MYSDFLELAGVSWELASILFERPNAYTFDKDNLLSGSGGYTIARNRQDVLTYKMVQIK</sequence>
<proteinExistence type="predicted"/>
<dbReference type="EMBL" id="ALAO01000195">
    <property type="protein sequence ID" value="EKO38897.1"/>
    <property type="molecule type" value="Genomic_DNA"/>
</dbReference>
<reference evidence="1 2" key="1">
    <citation type="submission" date="2012-07" db="EMBL/GenBank/DDBJ databases">
        <title>Draft genome sequence of Desulfovibrio magneticus str. Maddingley MBC34 obtained from a metagenomic sequence of a methanogenic enrichment isolated from coal-seam formation water in Victoria, Australia.</title>
        <authorList>
            <person name="Greenfield P."/>
            <person name="Hendry P."/>
            <person name="Li D."/>
            <person name="Rosewarne C.P."/>
            <person name="Tran-Dinh N."/>
            <person name="Elbourne L.D.H."/>
            <person name="Paulsen I.T."/>
            <person name="Midgley D.J."/>
        </authorList>
    </citation>
    <scope>NUCLEOTIDE SEQUENCE [LARGE SCALE GENOMIC DNA]</scope>
    <source>
        <strain evidence="2">Maddingley MBC34</strain>
    </source>
</reference>
<evidence type="ECO:0000313" key="2">
    <source>
        <dbReference type="Proteomes" id="UP000006272"/>
    </source>
</evidence>
<dbReference type="Proteomes" id="UP000006272">
    <property type="component" value="Unassembled WGS sequence"/>
</dbReference>
<gene>
    <name evidence="1" type="ORF">B193_2403</name>
</gene>
<dbReference type="PATRIC" id="fig|1206767.3.peg.2346"/>
<dbReference type="AlphaFoldDB" id="K6FJZ8"/>